<dbReference type="Pfam" id="PF13377">
    <property type="entry name" value="Peripla_BP_3"/>
    <property type="match status" value="1"/>
</dbReference>
<evidence type="ECO:0000313" key="7">
    <source>
        <dbReference type="Proteomes" id="UP000326336"/>
    </source>
</evidence>
<evidence type="ECO:0000256" key="1">
    <source>
        <dbReference type="ARBA" id="ARBA00023015"/>
    </source>
</evidence>
<dbReference type="CDD" id="cd01392">
    <property type="entry name" value="HTH_LacI"/>
    <property type="match status" value="1"/>
</dbReference>
<dbReference type="Pfam" id="PF00356">
    <property type="entry name" value="LacI"/>
    <property type="match status" value="1"/>
</dbReference>
<protein>
    <submittedName>
        <fullName evidence="6">LacI family DNA-binding transcriptional regulator</fullName>
    </submittedName>
</protein>
<dbReference type="InterPro" id="IPR010982">
    <property type="entry name" value="Lambda_DNA-bd_dom_sf"/>
</dbReference>
<dbReference type="Gene3D" id="3.40.50.2300">
    <property type="match status" value="2"/>
</dbReference>
<feature type="region of interest" description="Disordered" evidence="4">
    <location>
        <begin position="1"/>
        <end position="47"/>
    </location>
</feature>
<dbReference type="OrthoDB" id="3227375at2"/>
<keyword evidence="7" id="KW-1185">Reference proteome</keyword>
<dbReference type="SUPFAM" id="SSF53822">
    <property type="entry name" value="Periplasmic binding protein-like I"/>
    <property type="match status" value="1"/>
</dbReference>
<dbReference type="SMART" id="SM00354">
    <property type="entry name" value="HTH_LACI"/>
    <property type="match status" value="1"/>
</dbReference>
<proteinExistence type="predicted"/>
<dbReference type="AlphaFoldDB" id="A0A5N5RLU0"/>
<keyword evidence="3" id="KW-0804">Transcription</keyword>
<evidence type="ECO:0000256" key="3">
    <source>
        <dbReference type="ARBA" id="ARBA00023163"/>
    </source>
</evidence>
<dbReference type="EMBL" id="RQSP01000006">
    <property type="protein sequence ID" value="KAB5607919.1"/>
    <property type="molecule type" value="Genomic_DNA"/>
</dbReference>
<accession>A0A5N5RLU0</accession>
<evidence type="ECO:0000256" key="2">
    <source>
        <dbReference type="ARBA" id="ARBA00023125"/>
    </source>
</evidence>
<dbReference type="Proteomes" id="UP000326336">
    <property type="component" value="Unassembled WGS sequence"/>
</dbReference>
<dbReference type="InterPro" id="IPR028082">
    <property type="entry name" value="Peripla_BP_I"/>
</dbReference>
<dbReference type="InterPro" id="IPR000843">
    <property type="entry name" value="HTH_LacI"/>
</dbReference>
<sequence>MKETAAHRDNGVDDNSTAVIDDSADNSVSADADTDAKRPQLGEVARRAGVSTATVSRVINGREGVSAATRRKVEETMTILGYNKPLVSTKTTQTIELVLTEVMPNGTTAMIAAASSYAQQLGIGITITQTGRGGRNAENFHEVLDRNPLGVIVLFSSVTQREQEQLRSRSIPFVIIDPVGDVPAYTLGVGIDNWTGGLVATEHLIKLGHRRIGIITGPEDSESSQARYSGYMSALRRAKIELDPRLVAHGNYLPELGYQAACTLLDLPEDERPTAIFACNDLTAVNVYSAARERGIRLPEELSIVGFDNVYPSQYLFPALTTINQPFDLITRKAIDMILDTRAGKAVDHYSILPTNLVVRTSTAEPHKADAR</sequence>
<name>A0A5N5RLU0_9BIFI</name>
<feature type="compositionally biased region" description="Basic and acidic residues" evidence="4">
    <location>
        <begin position="1"/>
        <end position="11"/>
    </location>
</feature>
<dbReference type="PROSITE" id="PS00356">
    <property type="entry name" value="HTH_LACI_1"/>
    <property type="match status" value="1"/>
</dbReference>
<dbReference type="Gene3D" id="1.10.260.40">
    <property type="entry name" value="lambda repressor-like DNA-binding domains"/>
    <property type="match status" value="1"/>
</dbReference>
<feature type="compositionally biased region" description="Basic and acidic residues" evidence="4">
    <location>
        <begin position="34"/>
        <end position="46"/>
    </location>
</feature>
<evidence type="ECO:0000256" key="4">
    <source>
        <dbReference type="SAM" id="MobiDB-lite"/>
    </source>
</evidence>
<evidence type="ECO:0000259" key="5">
    <source>
        <dbReference type="PROSITE" id="PS50932"/>
    </source>
</evidence>
<dbReference type="RefSeq" id="WP_151916322.1">
    <property type="nucleotide sequence ID" value="NZ_RQSP01000006.1"/>
</dbReference>
<gene>
    <name evidence="6" type="ORF">EHS19_03005</name>
</gene>
<dbReference type="CDD" id="cd06296">
    <property type="entry name" value="PBP1_CatR-like"/>
    <property type="match status" value="1"/>
</dbReference>
<dbReference type="PROSITE" id="PS50932">
    <property type="entry name" value="HTH_LACI_2"/>
    <property type="match status" value="1"/>
</dbReference>
<organism evidence="6 7">
    <name type="scientific">Bifidobacterium jacchi</name>
    <dbReference type="NCBI Taxonomy" id="2490545"/>
    <lineage>
        <taxon>Bacteria</taxon>
        <taxon>Bacillati</taxon>
        <taxon>Actinomycetota</taxon>
        <taxon>Actinomycetes</taxon>
        <taxon>Bifidobacteriales</taxon>
        <taxon>Bifidobacteriaceae</taxon>
        <taxon>Bifidobacterium</taxon>
    </lineage>
</organism>
<dbReference type="PANTHER" id="PTHR30146:SF153">
    <property type="entry name" value="LACTOSE OPERON REPRESSOR"/>
    <property type="match status" value="1"/>
</dbReference>
<feature type="domain" description="HTH lacI-type" evidence="5">
    <location>
        <begin position="43"/>
        <end position="82"/>
    </location>
</feature>
<dbReference type="GO" id="GO:0000976">
    <property type="term" value="F:transcription cis-regulatory region binding"/>
    <property type="evidence" value="ECO:0007669"/>
    <property type="project" value="TreeGrafter"/>
</dbReference>
<dbReference type="GO" id="GO:0003700">
    <property type="term" value="F:DNA-binding transcription factor activity"/>
    <property type="evidence" value="ECO:0007669"/>
    <property type="project" value="TreeGrafter"/>
</dbReference>
<reference evidence="6 7" key="1">
    <citation type="journal article" date="2019" name="Int. J. Syst. Evol. Microbiol.">
        <title>Bifidobacterium jacchi sp. nov., isolated from the faeces of a baby common marmoset (Callithrix jacchus).</title>
        <authorList>
            <person name="Modesto M."/>
            <person name="Watanabe K."/>
            <person name="Arita M."/>
            <person name="Satti M."/>
            <person name="Oki K."/>
            <person name="Sciavilla P."/>
            <person name="Patavino C."/>
            <person name="Camma C."/>
            <person name="Michelini S."/>
            <person name="Sgorbati B."/>
            <person name="Mattarelli P."/>
        </authorList>
    </citation>
    <scope>NUCLEOTIDE SEQUENCE [LARGE SCALE GENOMIC DNA]</scope>
    <source>
        <strain evidence="6 7">MRM 9.3</strain>
    </source>
</reference>
<dbReference type="PANTHER" id="PTHR30146">
    <property type="entry name" value="LACI-RELATED TRANSCRIPTIONAL REPRESSOR"/>
    <property type="match status" value="1"/>
</dbReference>
<evidence type="ECO:0000313" key="6">
    <source>
        <dbReference type="EMBL" id="KAB5607919.1"/>
    </source>
</evidence>
<keyword evidence="2 6" id="KW-0238">DNA-binding</keyword>
<keyword evidence="1" id="KW-0805">Transcription regulation</keyword>
<comment type="caution">
    <text evidence="6">The sequence shown here is derived from an EMBL/GenBank/DDBJ whole genome shotgun (WGS) entry which is preliminary data.</text>
</comment>
<dbReference type="InterPro" id="IPR046335">
    <property type="entry name" value="LacI/GalR-like_sensor"/>
</dbReference>
<dbReference type="SUPFAM" id="SSF47413">
    <property type="entry name" value="lambda repressor-like DNA-binding domains"/>
    <property type="match status" value="1"/>
</dbReference>